<reference evidence="1 2" key="1">
    <citation type="journal article" date="2013" name="PLoS ONE">
        <title>The first genomic and proteomic characterization of a deep-sea sulfate reducer: insights into the piezophilic lifestyle of Desulfovibrio piezophilus.</title>
        <authorList>
            <person name="Pradel N."/>
            <person name="Ji B."/>
            <person name="Gimenez G."/>
            <person name="Talla E."/>
            <person name="Lenoble P."/>
            <person name="Garel M."/>
            <person name="Tamburini C."/>
            <person name="Fourquet P."/>
            <person name="Lebrun R."/>
            <person name="Bertin P."/>
            <person name="Denis Y."/>
            <person name="Pophillat M."/>
            <person name="Barbe V."/>
            <person name="Ollivier B."/>
            <person name="Dolla A."/>
        </authorList>
    </citation>
    <scope>NUCLEOTIDE SEQUENCE [LARGE SCALE GENOMIC DNA]</scope>
    <source>
        <strain evidence="2">DSM 10523 / SB164P1</strain>
    </source>
</reference>
<dbReference type="PATRIC" id="fig|879567.3.peg.2328"/>
<gene>
    <name evidence="1" type="ordered locus">BN4_12182</name>
</gene>
<dbReference type="CDD" id="cd07187">
    <property type="entry name" value="YvcK_like"/>
    <property type="match status" value="1"/>
</dbReference>
<dbReference type="InterPro" id="IPR027591">
    <property type="entry name" value="CofD-rel_GAK"/>
</dbReference>
<dbReference type="HOGENOM" id="CLU_044041_0_1_7"/>
<evidence type="ECO:0008006" key="3">
    <source>
        <dbReference type="Google" id="ProtNLM"/>
    </source>
</evidence>
<dbReference type="AlphaFoldDB" id="M1WTB7"/>
<proteinExistence type="predicted"/>
<dbReference type="SUPFAM" id="SSF142338">
    <property type="entry name" value="CofD-like"/>
    <property type="match status" value="1"/>
</dbReference>
<dbReference type="Gene3D" id="3.40.50.10680">
    <property type="entry name" value="CofD-like domains"/>
    <property type="match status" value="1"/>
</dbReference>
<evidence type="ECO:0000313" key="1">
    <source>
        <dbReference type="EMBL" id="CCH49417.1"/>
    </source>
</evidence>
<dbReference type="STRING" id="1322246.BN4_12182"/>
<dbReference type="RefSeq" id="WP_015415461.1">
    <property type="nucleotide sequence ID" value="NC_020409.1"/>
</dbReference>
<evidence type="ECO:0000313" key="2">
    <source>
        <dbReference type="Proteomes" id="UP000011724"/>
    </source>
</evidence>
<protein>
    <recommendedName>
        <fullName evidence="3">GAK system CofD-like protein</fullName>
    </recommendedName>
</protein>
<dbReference type="GO" id="GO:0043743">
    <property type="term" value="F:LPPG:FO 2-phospho-L-lactate transferase activity"/>
    <property type="evidence" value="ECO:0007669"/>
    <property type="project" value="InterPro"/>
</dbReference>
<dbReference type="EMBL" id="FO203427">
    <property type="protein sequence ID" value="CCH49417.1"/>
    <property type="molecule type" value="Genomic_DNA"/>
</dbReference>
<dbReference type="BioCyc" id="DPIE1322246:BN4_RS10965-MONOMER"/>
<dbReference type="Pfam" id="PF01933">
    <property type="entry name" value="CofD"/>
    <property type="match status" value="1"/>
</dbReference>
<dbReference type="OrthoDB" id="5413830at2"/>
<dbReference type="PANTHER" id="PTHR31240:SF0">
    <property type="entry name" value="MATERNAL EFFECT EMBRYO ARREST 18"/>
    <property type="match status" value="1"/>
</dbReference>
<reference evidence="2" key="2">
    <citation type="journal article" date="2013" name="Stand. Genomic Sci.">
        <title>Complete genome sequence of Desulfocapsa sulfexigens, a marine deltaproteobacterium specialized in disproportionating inorganic sulfur compounds.</title>
        <authorList>
            <person name="Finster K.W."/>
            <person name="Kjeldsen K.U."/>
            <person name="Kube M."/>
            <person name="Reinhardt R."/>
            <person name="Mussmann M."/>
            <person name="Amann R."/>
            <person name="Schreiber L."/>
        </authorList>
    </citation>
    <scope>NUCLEOTIDE SEQUENCE [LARGE SCALE GENOMIC DNA]</scope>
    <source>
        <strain evidence="2">DSM 10523 / SB164P1</strain>
    </source>
</reference>
<dbReference type="Proteomes" id="UP000011724">
    <property type="component" value="Chromosome"/>
</dbReference>
<organism evidence="1 2">
    <name type="scientific">Pseudodesulfovibrio piezophilus (strain DSM 21447 / JCM 15486 / C1TLV30)</name>
    <name type="common">Desulfovibrio piezophilus</name>
    <dbReference type="NCBI Taxonomy" id="1322246"/>
    <lineage>
        <taxon>Bacteria</taxon>
        <taxon>Pseudomonadati</taxon>
        <taxon>Thermodesulfobacteriota</taxon>
        <taxon>Desulfovibrionia</taxon>
        <taxon>Desulfovibrionales</taxon>
        <taxon>Desulfovibrionaceae</taxon>
    </lineage>
</organism>
<keyword evidence="2" id="KW-1185">Reference proteome</keyword>
<sequence length="394" mass="43098">MRISVTREVEIPDPFKLELYRKSPELGPRILFFSGGTALRKTSRELICYTHNSIHLITPFDSGGSSAVIRGAFGMPAVGDIRNRLMALADQSVKGNPAIFDLFAHRLSKESKQADLEAELESMAAGRHPLVRAIPDPMRKIIRNHFHQFMDIMPTDFDLKGASIGNLVLTAGYLQNRRQLDPVIYIFSKLVQVCGIVRPTINKDLHLAVRLEDGNVIVGQHAITGKETAPLVTPIRDIWLTDSLTSQESVTASVRNKIKERIAEADLICYPIGSFYSSVVANLLPYGVGEAVAANTCPKVFVPNTGNDPEAQGLSVADQAALLNTYLHQSGAPEHGVGVEFVVVDTKQGRYQGGLGRRELEAMGLKVIDCPLVTEASSPLIDEHNLTRVLLSLT</sequence>
<dbReference type="KEGG" id="dpi:BN4_12182"/>
<name>M1WTB7_PSEP2</name>
<accession>M1WTB7</accession>
<dbReference type="eggNOG" id="COG0391">
    <property type="taxonomic scope" value="Bacteria"/>
</dbReference>
<dbReference type="InterPro" id="IPR002882">
    <property type="entry name" value="CofD"/>
</dbReference>
<dbReference type="NCBIfam" id="TIGR04357">
    <property type="entry name" value="CofD_rel_GAK"/>
    <property type="match status" value="1"/>
</dbReference>
<dbReference type="InterPro" id="IPR038136">
    <property type="entry name" value="CofD-like_dom_sf"/>
</dbReference>
<dbReference type="PANTHER" id="PTHR31240">
    <property type="entry name" value="MATERNAL EFFECT EMBRYO ARREST 18"/>
    <property type="match status" value="1"/>
</dbReference>